<proteinExistence type="predicted"/>
<evidence type="ECO:0000313" key="2">
    <source>
        <dbReference type="Proteomes" id="UP001234178"/>
    </source>
</evidence>
<dbReference type="Proteomes" id="UP001234178">
    <property type="component" value="Unassembled WGS sequence"/>
</dbReference>
<gene>
    <name evidence="1" type="ORF">OUZ56_024620</name>
</gene>
<dbReference type="EMBL" id="JAOYFB010000039">
    <property type="protein sequence ID" value="KAK4031094.1"/>
    <property type="molecule type" value="Genomic_DNA"/>
</dbReference>
<comment type="caution">
    <text evidence="1">The sequence shown here is derived from an EMBL/GenBank/DDBJ whole genome shotgun (WGS) entry which is preliminary data.</text>
</comment>
<name>A0ABR0B1C8_9CRUS</name>
<sequence>MTSCMDPPLIDCVSDVMASSATESQSLNLINGEIFFVTIDVSTVSARQIATCTARLIPQSRPSAQFCPLKRPRSGPSARPCPCRLFHPVSARQPTAAQKNPPLVARQLPNSLWPSSSSLPVNQQWIQNAQYSDLQSFCCLCSFFLLVSRRPLTARQTPLSARQSTFSLPVDLLVPFPVLITASVRQHPLAVDTLFPQPAESVDPIVSLPVRPHSLCPSTQSLYLPVDSLALPVDTPRLARRLTLSLCPSTHSRLCPSTHSQFCPSINHCRPKFPPVFARRITPVSPVFPPLPTKCPMKLPVN</sequence>
<keyword evidence="2" id="KW-1185">Reference proteome</keyword>
<protein>
    <submittedName>
        <fullName evidence="1">Uncharacterized protein</fullName>
    </submittedName>
</protein>
<organism evidence="1 2">
    <name type="scientific">Daphnia magna</name>
    <dbReference type="NCBI Taxonomy" id="35525"/>
    <lineage>
        <taxon>Eukaryota</taxon>
        <taxon>Metazoa</taxon>
        <taxon>Ecdysozoa</taxon>
        <taxon>Arthropoda</taxon>
        <taxon>Crustacea</taxon>
        <taxon>Branchiopoda</taxon>
        <taxon>Diplostraca</taxon>
        <taxon>Cladocera</taxon>
        <taxon>Anomopoda</taxon>
        <taxon>Daphniidae</taxon>
        <taxon>Daphnia</taxon>
    </lineage>
</organism>
<accession>A0ABR0B1C8</accession>
<reference evidence="1 2" key="1">
    <citation type="journal article" date="2023" name="Nucleic Acids Res.">
        <title>The hologenome of Daphnia magna reveals possible DNA methylation and microbiome-mediated evolution of the host genome.</title>
        <authorList>
            <person name="Chaturvedi A."/>
            <person name="Li X."/>
            <person name="Dhandapani V."/>
            <person name="Marshall H."/>
            <person name="Kissane S."/>
            <person name="Cuenca-Cambronero M."/>
            <person name="Asole G."/>
            <person name="Calvet F."/>
            <person name="Ruiz-Romero M."/>
            <person name="Marangio P."/>
            <person name="Guigo R."/>
            <person name="Rago D."/>
            <person name="Mirbahai L."/>
            <person name="Eastwood N."/>
            <person name="Colbourne J.K."/>
            <person name="Zhou J."/>
            <person name="Mallon E."/>
            <person name="Orsini L."/>
        </authorList>
    </citation>
    <scope>NUCLEOTIDE SEQUENCE [LARGE SCALE GENOMIC DNA]</scope>
    <source>
        <strain evidence="1">LRV0_1</strain>
    </source>
</reference>
<evidence type="ECO:0000313" key="1">
    <source>
        <dbReference type="EMBL" id="KAK4031094.1"/>
    </source>
</evidence>